<dbReference type="InterPro" id="IPR010982">
    <property type="entry name" value="Lambda_DNA-bd_dom_sf"/>
</dbReference>
<gene>
    <name evidence="2" type="ORF">GCM10011398_05800</name>
</gene>
<name>A0A917LY71_9BACI</name>
<keyword evidence="3" id="KW-1185">Reference proteome</keyword>
<dbReference type="GO" id="GO:0003677">
    <property type="term" value="F:DNA binding"/>
    <property type="evidence" value="ECO:0007669"/>
    <property type="project" value="InterPro"/>
</dbReference>
<reference evidence="2" key="2">
    <citation type="submission" date="2020-09" db="EMBL/GenBank/DDBJ databases">
        <authorList>
            <person name="Sun Q."/>
            <person name="Zhou Y."/>
        </authorList>
    </citation>
    <scope>NUCLEOTIDE SEQUENCE</scope>
    <source>
        <strain evidence="2">CGMCC 1.12754</strain>
    </source>
</reference>
<dbReference type="EMBL" id="BMFR01000001">
    <property type="protein sequence ID" value="GGG65002.1"/>
    <property type="molecule type" value="Genomic_DNA"/>
</dbReference>
<dbReference type="PROSITE" id="PS50943">
    <property type="entry name" value="HTH_CROC1"/>
    <property type="match status" value="1"/>
</dbReference>
<evidence type="ECO:0000313" key="3">
    <source>
        <dbReference type="Proteomes" id="UP000622860"/>
    </source>
</evidence>
<dbReference type="CDD" id="cd00093">
    <property type="entry name" value="HTH_XRE"/>
    <property type="match status" value="1"/>
</dbReference>
<reference evidence="2" key="1">
    <citation type="journal article" date="2014" name="Int. J. Syst. Evol. Microbiol.">
        <title>Complete genome sequence of Corynebacterium casei LMG S-19264T (=DSM 44701T), isolated from a smear-ripened cheese.</title>
        <authorList>
            <consortium name="US DOE Joint Genome Institute (JGI-PGF)"/>
            <person name="Walter F."/>
            <person name="Albersmeier A."/>
            <person name="Kalinowski J."/>
            <person name="Ruckert C."/>
        </authorList>
    </citation>
    <scope>NUCLEOTIDE SEQUENCE</scope>
    <source>
        <strain evidence="2">CGMCC 1.12754</strain>
    </source>
</reference>
<dbReference type="SMART" id="SM00530">
    <property type="entry name" value="HTH_XRE"/>
    <property type="match status" value="1"/>
</dbReference>
<evidence type="ECO:0000313" key="2">
    <source>
        <dbReference type="EMBL" id="GGG65002.1"/>
    </source>
</evidence>
<feature type="domain" description="HTH cro/C1-type" evidence="1">
    <location>
        <begin position="14"/>
        <end position="67"/>
    </location>
</feature>
<dbReference type="AlphaFoldDB" id="A0A917LY71"/>
<protein>
    <recommendedName>
        <fullName evidence="1">HTH cro/C1-type domain-containing protein</fullName>
    </recommendedName>
</protein>
<dbReference type="SUPFAM" id="SSF47413">
    <property type="entry name" value="lambda repressor-like DNA-binding domains"/>
    <property type="match status" value="1"/>
</dbReference>
<dbReference type="RefSeq" id="WP_188453826.1">
    <property type="nucleotide sequence ID" value="NZ_BMFR01000001.1"/>
</dbReference>
<dbReference type="InterPro" id="IPR001387">
    <property type="entry name" value="Cro/C1-type_HTH"/>
</dbReference>
<dbReference type="Pfam" id="PF01381">
    <property type="entry name" value="HTH_3"/>
    <property type="match status" value="1"/>
</dbReference>
<proteinExistence type="predicted"/>
<dbReference type="Proteomes" id="UP000622860">
    <property type="component" value="Unassembled WGS sequence"/>
</dbReference>
<dbReference type="Gene3D" id="1.10.260.40">
    <property type="entry name" value="lambda repressor-like DNA-binding domains"/>
    <property type="match status" value="1"/>
</dbReference>
<evidence type="ECO:0000259" key="1">
    <source>
        <dbReference type="PROSITE" id="PS50943"/>
    </source>
</evidence>
<sequence>MDQELIISSLSAKMKLVRVENNYTQDTMASVLGISKKTLVQIEKNRLCANWTTIVALCALFRDSEIIRNTLGGNVLEVVKNAAHKKADSM</sequence>
<accession>A0A917LY71</accession>
<organism evidence="2 3">
    <name type="scientific">Virgibacillus oceani</name>
    <dbReference type="NCBI Taxonomy" id="1479511"/>
    <lineage>
        <taxon>Bacteria</taxon>
        <taxon>Bacillati</taxon>
        <taxon>Bacillota</taxon>
        <taxon>Bacilli</taxon>
        <taxon>Bacillales</taxon>
        <taxon>Bacillaceae</taxon>
        <taxon>Virgibacillus</taxon>
    </lineage>
</organism>
<comment type="caution">
    <text evidence="2">The sequence shown here is derived from an EMBL/GenBank/DDBJ whole genome shotgun (WGS) entry which is preliminary data.</text>
</comment>